<proteinExistence type="predicted"/>
<protein>
    <submittedName>
        <fullName evidence="2">Uncharacterized protein</fullName>
    </submittedName>
</protein>
<accession>K2R5C3</accession>
<keyword evidence="3" id="KW-1185">Reference proteome</keyword>
<feature type="transmembrane region" description="Helical" evidence="1">
    <location>
        <begin position="7"/>
        <end position="28"/>
    </location>
</feature>
<reference evidence="2 3" key="1">
    <citation type="journal article" date="2012" name="J. Bacteriol.">
        <title>Draft genome sequence of Methanobacterium formicicum DSM 3637, an archaebacterium isolated from the methane producer amoeba Pelomyxa palustris.</title>
        <authorList>
            <person name="Gutierrez G."/>
        </authorList>
    </citation>
    <scope>NUCLEOTIDE SEQUENCE [LARGE SCALE GENOMIC DNA]</scope>
    <source>
        <strain evidence="3">DSM 3637 / PP1</strain>
    </source>
</reference>
<keyword evidence="1" id="KW-1133">Transmembrane helix</keyword>
<dbReference type="RefSeq" id="WP_004029773.1">
    <property type="nucleotide sequence ID" value="NZ_AMPO01000002.1"/>
</dbReference>
<dbReference type="Proteomes" id="UP000007360">
    <property type="component" value="Unassembled WGS sequence"/>
</dbReference>
<dbReference type="EMBL" id="AMPO01000002">
    <property type="protein sequence ID" value="EKF86392.1"/>
    <property type="molecule type" value="Genomic_DNA"/>
</dbReference>
<evidence type="ECO:0000313" key="2">
    <source>
        <dbReference type="EMBL" id="EKF86392.1"/>
    </source>
</evidence>
<name>K2R5C3_METFP</name>
<comment type="caution">
    <text evidence="2">The sequence shown here is derived from an EMBL/GenBank/DDBJ whole genome shotgun (WGS) entry which is preliminary data.</text>
</comment>
<sequence length="154" mass="17827">MKLDSPIKRILTGIILIIVLAGLCTYYVSEYPNHLKYPSYEAILTDYPQGEVVNIGGTVTSTFNGGFQTTENFYGHWVNMKIISDTPVSADDKVSLVGVLGPNNTIINVERIEVNKYWKYIFVLLRSLVALIFLLYIFHRYWSFDWKSCEFRRR</sequence>
<keyword evidence="1" id="KW-0812">Transmembrane</keyword>
<dbReference type="Pfam" id="PF26045">
    <property type="entry name" value="OB_2TM_halo"/>
    <property type="match status" value="1"/>
</dbReference>
<feature type="transmembrane region" description="Helical" evidence="1">
    <location>
        <begin position="117"/>
        <end position="138"/>
    </location>
</feature>
<dbReference type="AlphaFoldDB" id="K2R5C3"/>
<gene>
    <name evidence="2" type="ORF">A994_02878</name>
</gene>
<evidence type="ECO:0000256" key="1">
    <source>
        <dbReference type="SAM" id="Phobius"/>
    </source>
</evidence>
<keyword evidence="1" id="KW-0472">Membrane</keyword>
<dbReference type="PATRIC" id="fig|1204725.3.peg.578"/>
<organism evidence="2 3">
    <name type="scientific">Methanobacterium formicicum (strain DSM 3637 / PP1)</name>
    <dbReference type="NCBI Taxonomy" id="1204725"/>
    <lineage>
        <taxon>Archaea</taxon>
        <taxon>Methanobacteriati</taxon>
        <taxon>Methanobacteriota</taxon>
        <taxon>Methanomada group</taxon>
        <taxon>Methanobacteria</taxon>
        <taxon>Methanobacteriales</taxon>
        <taxon>Methanobacteriaceae</taxon>
        <taxon>Methanobacterium</taxon>
    </lineage>
</organism>
<evidence type="ECO:0000313" key="3">
    <source>
        <dbReference type="Proteomes" id="UP000007360"/>
    </source>
</evidence>
<dbReference type="OrthoDB" id="71477at2157"/>
<dbReference type="InterPro" id="IPR058927">
    <property type="entry name" value="OB_2TM"/>
</dbReference>